<dbReference type="InterPro" id="IPR011330">
    <property type="entry name" value="Glyco_hydro/deAcase_b/a-brl"/>
</dbReference>
<dbReference type="SUPFAM" id="SSF88713">
    <property type="entry name" value="Glycoside hydrolase/deacetylase"/>
    <property type="match status" value="1"/>
</dbReference>
<evidence type="ECO:0000259" key="2">
    <source>
        <dbReference type="PROSITE" id="PS51677"/>
    </source>
</evidence>
<evidence type="ECO:0000256" key="1">
    <source>
        <dbReference type="SAM" id="Phobius"/>
    </source>
</evidence>
<feature type="transmembrane region" description="Helical" evidence="1">
    <location>
        <begin position="28"/>
        <end position="47"/>
    </location>
</feature>
<organism evidence="3 4">
    <name type="scientific">Dyadobacter chenhuakuii</name>
    <dbReference type="NCBI Taxonomy" id="2909339"/>
    <lineage>
        <taxon>Bacteria</taxon>
        <taxon>Pseudomonadati</taxon>
        <taxon>Bacteroidota</taxon>
        <taxon>Cytophagia</taxon>
        <taxon>Cytophagales</taxon>
        <taxon>Spirosomataceae</taxon>
        <taxon>Dyadobacter</taxon>
    </lineage>
</organism>
<feature type="domain" description="NodB homology" evidence="2">
    <location>
        <begin position="64"/>
        <end position="242"/>
    </location>
</feature>
<dbReference type="Proteomes" id="UP001055420">
    <property type="component" value="Chromosome"/>
</dbReference>
<proteinExistence type="predicted"/>
<evidence type="ECO:0000313" key="3">
    <source>
        <dbReference type="EMBL" id="USJ32926.1"/>
    </source>
</evidence>
<keyword evidence="1" id="KW-0472">Membrane</keyword>
<keyword evidence="4" id="KW-1185">Reference proteome</keyword>
<feature type="transmembrane region" description="Helical" evidence="1">
    <location>
        <begin position="5"/>
        <end position="22"/>
    </location>
</feature>
<dbReference type="PROSITE" id="PS51677">
    <property type="entry name" value="NODB"/>
    <property type="match status" value="1"/>
</dbReference>
<dbReference type="Gene3D" id="3.20.20.370">
    <property type="entry name" value="Glycoside hydrolase/deacetylase"/>
    <property type="match status" value="1"/>
</dbReference>
<accession>A0ABY4XR55</accession>
<dbReference type="PANTHER" id="PTHR10587">
    <property type="entry name" value="GLYCOSYL TRANSFERASE-RELATED"/>
    <property type="match status" value="1"/>
</dbReference>
<keyword evidence="1" id="KW-1133">Transmembrane helix</keyword>
<sequence>MKHNIVTGTAITIFALSGIIFWETGFAWLIFIFIALAYLALTAYGSFNIQANYFLKSINTGKRKSIALTFDDGPDPDTTPKILDILKEKGVKATFFVIGKRAEKYPELLRRIDEEGHIIGNHSYSHHTMIAFFSKDKLAKDLEHCTSIISGILGKTPKFYRPPFGVTNPRYARVLREQKLDSVGWSVRSFDTKAQNKYEIINRVMSKVRARDIVLLHDNRKVTADSMEDLIEHCLQKGLKIEPLSKLIQREPYEEN</sequence>
<dbReference type="Pfam" id="PF01522">
    <property type="entry name" value="Polysacc_deac_1"/>
    <property type="match status" value="1"/>
</dbReference>
<dbReference type="CDD" id="cd10917">
    <property type="entry name" value="CE4_NodB_like_6s_7s"/>
    <property type="match status" value="1"/>
</dbReference>
<evidence type="ECO:0000313" key="4">
    <source>
        <dbReference type="Proteomes" id="UP001055420"/>
    </source>
</evidence>
<protein>
    <submittedName>
        <fullName evidence="3">Polysaccharide deacetylase family protein</fullName>
    </submittedName>
</protein>
<keyword evidence="1" id="KW-0812">Transmembrane</keyword>
<dbReference type="RefSeq" id="WP_235163231.1">
    <property type="nucleotide sequence ID" value="NZ_CP098805.1"/>
</dbReference>
<dbReference type="InterPro" id="IPR002509">
    <property type="entry name" value="NODB_dom"/>
</dbReference>
<dbReference type="EMBL" id="CP098805">
    <property type="protein sequence ID" value="USJ32926.1"/>
    <property type="molecule type" value="Genomic_DNA"/>
</dbReference>
<reference evidence="3" key="1">
    <citation type="submission" date="2022-06" db="EMBL/GenBank/DDBJ databases">
        <title>Novel species in genus Dyadobacter.</title>
        <authorList>
            <person name="Ma C."/>
        </authorList>
    </citation>
    <scope>NUCLEOTIDE SEQUENCE</scope>
    <source>
        <strain evidence="3">CY22</strain>
    </source>
</reference>
<dbReference type="InterPro" id="IPR050248">
    <property type="entry name" value="Polysacc_deacetylase_ArnD"/>
</dbReference>
<gene>
    <name evidence="3" type="ORF">NFI80_09285</name>
</gene>
<name>A0ABY4XR55_9BACT</name>